<evidence type="ECO:0000313" key="3">
    <source>
        <dbReference type="EMBL" id="MFC3608845.1"/>
    </source>
</evidence>
<gene>
    <name evidence="3" type="ORF">ACFOMF_13740</name>
</gene>
<protein>
    <submittedName>
        <fullName evidence="3">DUF6285 domain-containing protein</fullName>
    </submittedName>
</protein>
<dbReference type="InterPro" id="IPR046252">
    <property type="entry name" value="DUF6285"/>
</dbReference>
<evidence type="ECO:0000313" key="4">
    <source>
        <dbReference type="Proteomes" id="UP001595630"/>
    </source>
</evidence>
<keyword evidence="4" id="KW-1185">Reference proteome</keyword>
<dbReference type="Proteomes" id="UP001595630">
    <property type="component" value="Unassembled WGS sequence"/>
</dbReference>
<evidence type="ECO:0000256" key="1">
    <source>
        <dbReference type="SAM" id="MobiDB-lite"/>
    </source>
</evidence>
<name>A0ABV7T6J9_9GAMM</name>
<comment type="caution">
    <text evidence="3">The sequence shown here is derived from an EMBL/GenBank/DDBJ whole genome shotgun (WGS) entry which is preliminary data.</text>
</comment>
<dbReference type="EMBL" id="JBHRXZ010000022">
    <property type="protein sequence ID" value="MFC3608845.1"/>
    <property type="molecule type" value="Genomic_DNA"/>
</dbReference>
<dbReference type="RefSeq" id="WP_386365759.1">
    <property type="nucleotide sequence ID" value="NZ_JBHRXZ010000022.1"/>
</dbReference>
<proteinExistence type="predicted"/>
<reference evidence="4" key="1">
    <citation type="journal article" date="2019" name="Int. J. Syst. Evol. Microbiol.">
        <title>The Global Catalogue of Microorganisms (GCM) 10K type strain sequencing project: providing services to taxonomists for standard genome sequencing and annotation.</title>
        <authorList>
            <consortium name="The Broad Institute Genomics Platform"/>
            <consortium name="The Broad Institute Genome Sequencing Center for Infectious Disease"/>
            <person name="Wu L."/>
            <person name="Ma J."/>
        </authorList>
    </citation>
    <scope>NUCLEOTIDE SEQUENCE [LARGE SCALE GENOMIC DNA]</scope>
    <source>
        <strain evidence="4">KCTC 42447</strain>
    </source>
</reference>
<sequence>MRDQPTGEQLLATAEALLRERILPGLSGGQKTDALMIARAMAIAARQLRNGERPEQQELEALGGLVEDGSDGGAELRPRLLAANRALCQSIRVGEADQGERRAEIFAHLQRVTRQKLAESNPRLLDEAP</sequence>
<organism evidence="3 4">
    <name type="scientific">Stutzerimonas tarimensis</name>
    <dbReference type="NCBI Taxonomy" id="1507735"/>
    <lineage>
        <taxon>Bacteria</taxon>
        <taxon>Pseudomonadati</taxon>
        <taxon>Pseudomonadota</taxon>
        <taxon>Gammaproteobacteria</taxon>
        <taxon>Pseudomonadales</taxon>
        <taxon>Pseudomonadaceae</taxon>
        <taxon>Stutzerimonas</taxon>
    </lineage>
</organism>
<feature type="region of interest" description="Disordered" evidence="1">
    <location>
        <begin position="49"/>
        <end position="74"/>
    </location>
</feature>
<dbReference type="Pfam" id="PF19802">
    <property type="entry name" value="DUF6285"/>
    <property type="match status" value="1"/>
</dbReference>
<evidence type="ECO:0000259" key="2">
    <source>
        <dbReference type="Pfam" id="PF19802"/>
    </source>
</evidence>
<accession>A0ABV7T6J9</accession>
<feature type="domain" description="DUF6285" evidence="2">
    <location>
        <begin position="24"/>
        <end position="123"/>
    </location>
</feature>